<dbReference type="EMBL" id="SNRY01002224">
    <property type="protein sequence ID" value="KAA6326114.1"/>
    <property type="molecule type" value="Genomic_DNA"/>
</dbReference>
<organism evidence="1">
    <name type="scientific">termite gut metagenome</name>
    <dbReference type="NCBI Taxonomy" id="433724"/>
    <lineage>
        <taxon>unclassified sequences</taxon>
        <taxon>metagenomes</taxon>
        <taxon>organismal metagenomes</taxon>
    </lineage>
</organism>
<comment type="caution">
    <text evidence="1">The sequence shown here is derived from an EMBL/GenBank/DDBJ whole genome shotgun (WGS) entry which is preliminary data.</text>
</comment>
<evidence type="ECO:0000313" key="1">
    <source>
        <dbReference type="EMBL" id="KAA6326114.1"/>
    </source>
</evidence>
<dbReference type="AlphaFoldDB" id="A0A5J4QYC7"/>
<name>A0A5J4QYC7_9ZZZZ</name>
<accession>A0A5J4QYC7</accession>
<gene>
    <name evidence="1" type="ORF">EZS27_024744</name>
</gene>
<sequence length="113" mass="13468">MKANLVVFFDYNEKPDNEIDKTVRDLLMSFVEFCDDTDFEFQCIPRIGETIVSGDLIHKWLENKEYKKPCSDSQIWRTFYHVLKTGTFKVTDIYHSLNRCSIHCSDIEYQEIK</sequence>
<reference evidence="1" key="1">
    <citation type="submission" date="2019-03" db="EMBL/GenBank/DDBJ databases">
        <title>Single cell metagenomics reveals metabolic interactions within the superorganism composed of flagellate Streblomastix strix and complex community of Bacteroidetes bacteria on its surface.</title>
        <authorList>
            <person name="Treitli S.C."/>
            <person name="Kolisko M."/>
            <person name="Husnik F."/>
            <person name="Keeling P."/>
            <person name="Hampl V."/>
        </authorList>
    </citation>
    <scope>NUCLEOTIDE SEQUENCE</scope>
    <source>
        <strain evidence="1">STM</strain>
    </source>
</reference>
<protein>
    <submittedName>
        <fullName evidence="1">Uncharacterized protein</fullName>
    </submittedName>
</protein>
<proteinExistence type="predicted"/>